<protein>
    <submittedName>
        <fullName evidence="2">Uncharacterized protein</fullName>
    </submittedName>
</protein>
<comment type="caution">
    <text evidence="2">The sequence shown here is derived from an EMBL/GenBank/DDBJ whole genome shotgun (WGS) entry which is preliminary data.</text>
</comment>
<feature type="region of interest" description="Disordered" evidence="1">
    <location>
        <begin position="797"/>
        <end position="830"/>
    </location>
</feature>
<dbReference type="Proteomes" id="UP000383932">
    <property type="component" value="Unassembled WGS sequence"/>
</dbReference>
<gene>
    <name evidence="2" type="ORF">CTheo_1479</name>
</gene>
<evidence type="ECO:0000313" key="2">
    <source>
        <dbReference type="EMBL" id="KAB5595018.1"/>
    </source>
</evidence>
<feature type="region of interest" description="Disordered" evidence="1">
    <location>
        <begin position="191"/>
        <end position="247"/>
    </location>
</feature>
<feature type="compositionally biased region" description="Basic and acidic residues" evidence="1">
    <location>
        <begin position="532"/>
        <end position="543"/>
    </location>
</feature>
<feature type="compositionally biased region" description="Low complexity" evidence="1">
    <location>
        <begin position="507"/>
        <end position="518"/>
    </location>
</feature>
<feature type="compositionally biased region" description="Polar residues" evidence="1">
    <location>
        <begin position="235"/>
        <end position="244"/>
    </location>
</feature>
<keyword evidence="3" id="KW-1185">Reference proteome</keyword>
<dbReference type="AlphaFoldDB" id="A0A5N5QTN8"/>
<accession>A0A5N5QTN8</accession>
<feature type="region of interest" description="Disordered" evidence="1">
    <location>
        <begin position="370"/>
        <end position="408"/>
    </location>
</feature>
<feature type="compositionally biased region" description="Polar residues" evidence="1">
    <location>
        <begin position="191"/>
        <end position="208"/>
    </location>
</feature>
<name>A0A5N5QTN8_9AGAM</name>
<feature type="region of interest" description="Disordered" evidence="1">
    <location>
        <begin position="32"/>
        <end position="103"/>
    </location>
</feature>
<feature type="compositionally biased region" description="Basic and acidic residues" evidence="1">
    <location>
        <begin position="740"/>
        <end position="749"/>
    </location>
</feature>
<evidence type="ECO:0000256" key="1">
    <source>
        <dbReference type="SAM" id="MobiDB-lite"/>
    </source>
</evidence>
<feature type="region of interest" description="Disordered" evidence="1">
    <location>
        <begin position="494"/>
        <end position="597"/>
    </location>
</feature>
<dbReference type="EMBL" id="SSOP01000013">
    <property type="protein sequence ID" value="KAB5595018.1"/>
    <property type="molecule type" value="Genomic_DNA"/>
</dbReference>
<feature type="compositionally biased region" description="Pro residues" evidence="1">
    <location>
        <begin position="52"/>
        <end position="76"/>
    </location>
</feature>
<feature type="compositionally biased region" description="Polar residues" evidence="1">
    <location>
        <begin position="494"/>
        <end position="506"/>
    </location>
</feature>
<dbReference type="OrthoDB" id="354769at2759"/>
<proteinExistence type="predicted"/>
<evidence type="ECO:0000313" key="3">
    <source>
        <dbReference type="Proteomes" id="UP000383932"/>
    </source>
</evidence>
<feature type="region of interest" description="Disordered" evidence="1">
    <location>
        <begin position="708"/>
        <end position="758"/>
    </location>
</feature>
<organism evidence="2 3">
    <name type="scientific">Ceratobasidium theobromae</name>
    <dbReference type="NCBI Taxonomy" id="1582974"/>
    <lineage>
        <taxon>Eukaryota</taxon>
        <taxon>Fungi</taxon>
        <taxon>Dikarya</taxon>
        <taxon>Basidiomycota</taxon>
        <taxon>Agaricomycotina</taxon>
        <taxon>Agaricomycetes</taxon>
        <taxon>Cantharellales</taxon>
        <taxon>Ceratobasidiaceae</taxon>
        <taxon>Ceratobasidium</taxon>
    </lineage>
</organism>
<reference evidence="2 3" key="1">
    <citation type="journal article" date="2019" name="Fungal Biol. Biotechnol.">
        <title>Draft genome sequence of fastidious pathogen Ceratobasidium theobromae, which causes vascular-streak dieback in Theobroma cacao.</title>
        <authorList>
            <person name="Ali S.S."/>
            <person name="Asman A."/>
            <person name="Shao J."/>
            <person name="Firmansyah A.P."/>
            <person name="Susilo A.W."/>
            <person name="Rosmana A."/>
            <person name="McMahon P."/>
            <person name="Junaid M."/>
            <person name="Guest D."/>
            <person name="Kheng T.Y."/>
            <person name="Meinhardt L.W."/>
            <person name="Bailey B.A."/>
        </authorList>
    </citation>
    <scope>NUCLEOTIDE SEQUENCE [LARGE SCALE GENOMIC DNA]</scope>
    <source>
        <strain evidence="2 3">CT2</strain>
    </source>
</reference>
<sequence length="1005" mass="108074">MRGNVDMHTIVPMAAPDAQWRASKTSRSVLATIDEGASQLTQQASGARGGPPALPAPPTLSPLTLPMPPSGWPTPITPRRTSQPVPHDVDANGSSDEESQAGDGNFAYRDLEQLVAQGACARRRYANQPVSPTESAQIVYAHRIQRARARSHAMSEIKKSLDAGHVSRRPGPRSIAKDLGFHLENDLRTARSASLPSAHQRSESTPSISLRPPPRPRNKALIRPSYTPPARSGPTGIQSASQPQLRPLPALVLPSAPSRRESLVYLDNSHSSLHSLPLSPIDTLAPPSTLATTFPQSPHSTIFHSCSGSVPSTPYSSFLPSCEPSTPEFDSYLSTAQDTRDDQFDNPALNLFGDFSFLHSSALSLASNVSGDSARDPNQHESIPIGLHCPGQQGHQERLPISPRSSLPDIGLGSGLEVDVLLPLDTDEDDDDESITEEDPKKSILLSRARAKSLSLSHLSISSRNKVDRVLGKGAAHALISGVHVHVPHLSMSSMASEPPFQSSDYSSPPSATPSGASLMVNLGRKISKKSPSTERRRSDDVQRLSPGGHGLMARVDRLIGRTPSPSGLSRDVDSDDDSPASAPILNLPKPPTINSRTPAERAEMLKKTRKIQQLMGDVPPTSGAAAAFYRMSRAARSEDSLPTPTFGRADGFAVSGASDDAKGALNQGRGFHRSTASLSSKPRLVLAPVGGPIEFHVSEDFGLGLVSPTKTDPEPIPVPEAEEPRDSGLGNTGTPGLDEPDKAAMEEEKMTDDEGMVSRRARRAKVAKLYRYLGSRVPPHLVFGLDDAWDYEQGLPGVRSEDEDTGASIDLGRKKRHASDGDYTPIDDPMADLSVMSSEEKARAVRRKAKMEKMFGEHPPQRLYQLNTGADSPAISEGGEGRGLDNVNGGAHYQSYRASFNSLAYFVNNADRDSLEGLYDIVSGPGDEGSDEEQKTKFTARRKRAAKLSNFFGVSYRDLFGAVLDILESDVKEDKEEGSLSAAETQDLLIKLRRLKAKGEGIHV</sequence>